<reference evidence="6" key="1">
    <citation type="journal article" date="2017" name="Nat. Microbiol.">
        <title>Global analysis of biosynthetic gene clusters reveals vast potential of secondary metabolite production in Penicillium species.</title>
        <authorList>
            <person name="Nielsen J.C."/>
            <person name="Grijseels S."/>
            <person name="Prigent S."/>
            <person name="Ji B."/>
            <person name="Dainat J."/>
            <person name="Nielsen K.F."/>
            <person name="Frisvad J.C."/>
            <person name="Workman M."/>
            <person name="Nielsen J."/>
        </authorList>
    </citation>
    <scope>NUCLEOTIDE SEQUENCE [LARGE SCALE GENOMIC DNA]</scope>
    <source>
        <strain evidence="6">IBT 14082</strain>
    </source>
</reference>
<dbReference type="PANTHER" id="PTHR43248">
    <property type="entry name" value="2-SUCCINYL-6-HYDROXY-2,4-CYCLOHEXADIENE-1-CARBOXYLATE SYNTHASE"/>
    <property type="match status" value="1"/>
</dbReference>
<dbReference type="PANTHER" id="PTHR43248:SF22">
    <property type="entry name" value="AB HYDROLASE-1 DOMAIN-CONTAINING PROTEIN"/>
    <property type="match status" value="1"/>
</dbReference>
<dbReference type="InterPro" id="IPR051601">
    <property type="entry name" value="Serine_prot/Carboxylest_S33"/>
</dbReference>
<dbReference type="Pfam" id="PF08386">
    <property type="entry name" value="Abhydrolase_4"/>
    <property type="match status" value="1"/>
</dbReference>
<evidence type="ECO:0000313" key="6">
    <source>
        <dbReference type="Proteomes" id="UP000191342"/>
    </source>
</evidence>
<comment type="similarity">
    <text evidence="1">Belongs to the peptidase S33 family.</text>
</comment>
<keyword evidence="3" id="KW-0732">Signal</keyword>
<keyword evidence="2" id="KW-0378">Hydrolase</keyword>
<dbReference type="EMBL" id="MLQL01000064">
    <property type="protein sequence ID" value="OQE12715.1"/>
    <property type="molecule type" value="Genomic_DNA"/>
</dbReference>
<dbReference type="GO" id="GO:0016787">
    <property type="term" value="F:hydrolase activity"/>
    <property type="evidence" value="ECO:0007669"/>
    <property type="project" value="UniProtKB-KW"/>
</dbReference>
<comment type="caution">
    <text evidence="5">The sequence shown here is derived from an EMBL/GenBank/DDBJ whole genome shotgun (WGS) entry which is preliminary data.</text>
</comment>
<dbReference type="InterPro" id="IPR029058">
    <property type="entry name" value="AB_hydrolase_fold"/>
</dbReference>
<feature type="domain" description="Peptidase S33 tripeptidyl aminopeptidase-like C-terminal" evidence="4">
    <location>
        <begin position="453"/>
        <end position="522"/>
    </location>
</feature>
<dbReference type="Gene3D" id="3.40.50.1820">
    <property type="entry name" value="alpha/beta hydrolase"/>
    <property type="match status" value="1"/>
</dbReference>
<dbReference type="GO" id="GO:0072330">
    <property type="term" value="P:monocarboxylic acid biosynthetic process"/>
    <property type="evidence" value="ECO:0007669"/>
    <property type="project" value="UniProtKB-ARBA"/>
</dbReference>
<evidence type="ECO:0000256" key="3">
    <source>
        <dbReference type="SAM" id="SignalP"/>
    </source>
</evidence>
<name>A0A1V6SFC3_9EURO</name>
<evidence type="ECO:0000259" key="4">
    <source>
        <dbReference type="Pfam" id="PF08386"/>
    </source>
</evidence>
<dbReference type="Proteomes" id="UP000191342">
    <property type="component" value="Unassembled WGS sequence"/>
</dbReference>
<dbReference type="STRING" id="254877.A0A1V6SFC3"/>
<feature type="chain" id="PRO_5012393072" description="Peptidase S33 tripeptidyl aminopeptidase-like C-terminal domain-containing protein" evidence="3">
    <location>
        <begin position="24"/>
        <end position="573"/>
    </location>
</feature>
<proteinExistence type="inferred from homology"/>
<evidence type="ECO:0000256" key="2">
    <source>
        <dbReference type="ARBA" id="ARBA00022801"/>
    </source>
</evidence>
<keyword evidence="6" id="KW-1185">Reference proteome</keyword>
<dbReference type="InterPro" id="IPR013595">
    <property type="entry name" value="Pept_S33_TAP-like_C"/>
</dbReference>
<dbReference type="AlphaFoldDB" id="A0A1V6SFC3"/>
<gene>
    <name evidence="5" type="ORF">PENFLA_c064G05674</name>
</gene>
<dbReference type="GO" id="GO:0017000">
    <property type="term" value="P:antibiotic biosynthetic process"/>
    <property type="evidence" value="ECO:0007669"/>
    <property type="project" value="UniProtKB-ARBA"/>
</dbReference>
<evidence type="ECO:0000256" key="1">
    <source>
        <dbReference type="ARBA" id="ARBA00010088"/>
    </source>
</evidence>
<sequence>MSSFSLVKSFLLAGCLLASTAFASLQWSPCSSNPALDCATLRVPLEYAEPSSQRSASIPLVRYRATVATSQRKGSLLTNPGGPGASGASFVLNGAGKAISNITGGFYDIIGWDPRGVGSAQPVLQCFASAGEEYEASNELPSAADVAYGQFSNQSYMPSYNAAMQEFDNKTAQLAAACASYNSTALYTSSAAYVVRDMAAIVDALDGKDAPLNYWGLSYGTIFGVEFIQTYPERAGKIVLDGVFDATANAETYVAQLPNDQLSVRDAINDMVSFCEQAGAAGCALSIPPAKVTADLTTRLANLQDSLYEHPIVVSQGFSITVGIFSSFMWSFSRLPTTWPLISSVVSALEQGDATPMVAVLNATAASPPGNPSAPDTGSLAEWPLQCVDNAPSSGITLAEVAALVLNVSLSEGTPWLNADVTPLSFCRHFPDTRPRIPNLGASKLSNANSILTQRNATVLIVNGENDPVTPLASAERLQSQLPTASQLVTRRGPGHTTVSVASLGLVKTIRTYFIDGTRPTSAAYDLSQLVFSSAIDAGTLAPAPVFNGTYSDAELTLLNSTYNILLAFLSLA</sequence>
<dbReference type="OrthoDB" id="425534at2759"/>
<organism evidence="5 6">
    <name type="scientific">Penicillium flavigenum</name>
    <dbReference type="NCBI Taxonomy" id="254877"/>
    <lineage>
        <taxon>Eukaryota</taxon>
        <taxon>Fungi</taxon>
        <taxon>Dikarya</taxon>
        <taxon>Ascomycota</taxon>
        <taxon>Pezizomycotina</taxon>
        <taxon>Eurotiomycetes</taxon>
        <taxon>Eurotiomycetidae</taxon>
        <taxon>Eurotiales</taxon>
        <taxon>Aspergillaceae</taxon>
        <taxon>Penicillium</taxon>
    </lineage>
</organism>
<dbReference type="SUPFAM" id="SSF53474">
    <property type="entry name" value="alpha/beta-Hydrolases"/>
    <property type="match status" value="1"/>
</dbReference>
<accession>A0A1V6SFC3</accession>
<evidence type="ECO:0000313" key="5">
    <source>
        <dbReference type="EMBL" id="OQE12715.1"/>
    </source>
</evidence>
<feature type="signal peptide" evidence="3">
    <location>
        <begin position="1"/>
        <end position="23"/>
    </location>
</feature>
<protein>
    <recommendedName>
        <fullName evidence="4">Peptidase S33 tripeptidyl aminopeptidase-like C-terminal domain-containing protein</fullName>
    </recommendedName>
</protein>